<evidence type="ECO:0000256" key="1">
    <source>
        <dbReference type="SAM" id="MobiDB-lite"/>
    </source>
</evidence>
<evidence type="ECO:0000313" key="2">
    <source>
        <dbReference type="EMBL" id="KAK3051668.1"/>
    </source>
</evidence>
<reference evidence="2" key="1">
    <citation type="submission" date="2023-04" db="EMBL/GenBank/DDBJ databases">
        <title>Black Yeasts Isolated from many extreme environments.</title>
        <authorList>
            <person name="Coleine C."/>
            <person name="Stajich J.E."/>
            <person name="Selbmann L."/>
        </authorList>
    </citation>
    <scope>NUCLEOTIDE SEQUENCE</scope>
    <source>
        <strain evidence="2">CCFEE 5312</strain>
    </source>
</reference>
<dbReference type="Proteomes" id="UP001271007">
    <property type="component" value="Unassembled WGS sequence"/>
</dbReference>
<comment type="caution">
    <text evidence="2">The sequence shown here is derived from an EMBL/GenBank/DDBJ whole genome shotgun (WGS) entry which is preliminary data.</text>
</comment>
<proteinExistence type="predicted"/>
<accession>A0AAJ0GB76</accession>
<sequence length="76" mass="8103">MPDPTIPNTPSSHTVDPIAPGAIHAKGTGFWASPQGNADVIESPVKTYARDVKSMVDHAPLSTPAFSRTIRFFSVL</sequence>
<feature type="region of interest" description="Disordered" evidence="1">
    <location>
        <begin position="1"/>
        <end position="21"/>
    </location>
</feature>
<dbReference type="EMBL" id="JAWDJX010000025">
    <property type="protein sequence ID" value="KAK3051668.1"/>
    <property type="molecule type" value="Genomic_DNA"/>
</dbReference>
<dbReference type="AlphaFoldDB" id="A0AAJ0GB76"/>
<name>A0AAJ0GB76_9PEZI</name>
<evidence type="ECO:0000313" key="3">
    <source>
        <dbReference type="Proteomes" id="UP001271007"/>
    </source>
</evidence>
<gene>
    <name evidence="2" type="ORF">LTR09_007323</name>
</gene>
<keyword evidence="3" id="KW-1185">Reference proteome</keyword>
<protein>
    <submittedName>
        <fullName evidence="2">Uncharacterized protein</fullName>
    </submittedName>
</protein>
<organism evidence="2 3">
    <name type="scientific">Extremus antarcticus</name>
    <dbReference type="NCBI Taxonomy" id="702011"/>
    <lineage>
        <taxon>Eukaryota</taxon>
        <taxon>Fungi</taxon>
        <taxon>Dikarya</taxon>
        <taxon>Ascomycota</taxon>
        <taxon>Pezizomycotina</taxon>
        <taxon>Dothideomycetes</taxon>
        <taxon>Dothideomycetidae</taxon>
        <taxon>Mycosphaerellales</taxon>
        <taxon>Extremaceae</taxon>
        <taxon>Extremus</taxon>
    </lineage>
</organism>